<name>A0AAW1IUU6_POPJA</name>
<accession>A0AAW1IUU6</accession>
<keyword evidence="3" id="KW-1185">Reference proteome</keyword>
<protein>
    <submittedName>
        <fullName evidence="2">Uncharacterized protein</fullName>
    </submittedName>
</protein>
<sequence>MCDIEKSSVETLWQEDDLTSPQETEAAMCDIGKSSVETLWQEDDLTSPTYKLVGEVSLDTSFRARANSLPGENARSFQPKTLDLMQERKKAAV</sequence>
<evidence type="ECO:0000313" key="3">
    <source>
        <dbReference type="Proteomes" id="UP001458880"/>
    </source>
</evidence>
<dbReference type="AlphaFoldDB" id="A0AAW1IUU6"/>
<dbReference type="Proteomes" id="UP001458880">
    <property type="component" value="Unassembled WGS sequence"/>
</dbReference>
<evidence type="ECO:0000313" key="2">
    <source>
        <dbReference type="EMBL" id="KAK9693588.1"/>
    </source>
</evidence>
<comment type="caution">
    <text evidence="2">The sequence shown here is derived from an EMBL/GenBank/DDBJ whole genome shotgun (WGS) entry which is preliminary data.</text>
</comment>
<feature type="region of interest" description="Disordered" evidence="1">
    <location>
        <begin position="69"/>
        <end position="93"/>
    </location>
</feature>
<evidence type="ECO:0000256" key="1">
    <source>
        <dbReference type="SAM" id="MobiDB-lite"/>
    </source>
</evidence>
<gene>
    <name evidence="2" type="ORF">QE152_g34103</name>
</gene>
<proteinExistence type="predicted"/>
<reference evidence="2 3" key="1">
    <citation type="journal article" date="2024" name="BMC Genomics">
        <title>De novo assembly and annotation of Popillia japonica's genome with initial clues to its potential as an invasive pest.</title>
        <authorList>
            <person name="Cucini C."/>
            <person name="Boschi S."/>
            <person name="Funari R."/>
            <person name="Cardaioli E."/>
            <person name="Iannotti N."/>
            <person name="Marturano G."/>
            <person name="Paoli F."/>
            <person name="Bruttini M."/>
            <person name="Carapelli A."/>
            <person name="Frati F."/>
            <person name="Nardi F."/>
        </authorList>
    </citation>
    <scope>NUCLEOTIDE SEQUENCE [LARGE SCALE GENOMIC DNA]</scope>
    <source>
        <strain evidence="2">DMR45628</strain>
    </source>
</reference>
<dbReference type="EMBL" id="JASPKY010000538">
    <property type="protein sequence ID" value="KAK9693588.1"/>
    <property type="molecule type" value="Genomic_DNA"/>
</dbReference>
<organism evidence="2 3">
    <name type="scientific">Popillia japonica</name>
    <name type="common">Japanese beetle</name>
    <dbReference type="NCBI Taxonomy" id="7064"/>
    <lineage>
        <taxon>Eukaryota</taxon>
        <taxon>Metazoa</taxon>
        <taxon>Ecdysozoa</taxon>
        <taxon>Arthropoda</taxon>
        <taxon>Hexapoda</taxon>
        <taxon>Insecta</taxon>
        <taxon>Pterygota</taxon>
        <taxon>Neoptera</taxon>
        <taxon>Endopterygota</taxon>
        <taxon>Coleoptera</taxon>
        <taxon>Polyphaga</taxon>
        <taxon>Scarabaeiformia</taxon>
        <taxon>Scarabaeidae</taxon>
        <taxon>Rutelinae</taxon>
        <taxon>Popillia</taxon>
    </lineage>
</organism>